<keyword evidence="2" id="KW-1185">Reference proteome</keyword>
<evidence type="ECO:0000313" key="2">
    <source>
        <dbReference type="Proteomes" id="UP000264217"/>
    </source>
</evidence>
<gene>
    <name evidence="1" type="ORF">D0C36_18935</name>
</gene>
<accession>A0A372NQU8</accession>
<dbReference type="Proteomes" id="UP000264217">
    <property type="component" value="Unassembled WGS sequence"/>
</dbReference>
<dbReference type="EMBL" id="QWDC01000003">
    <property type="protein sequence ID" value="RFZ91020.1"/>
    <property type="molecule type" value="Genomic_DNA"/>
</dbReference>
<protein>
    <submittedName>
        <fullName evidence="1">Uncharacterized protein</fullName>
    </submittedName>
</protein>
<name>A0A372NQU8_9SPHI</name>
<dbReference type="AlphaFoldDB" id="A0A372NQU8"/>
<reference evidence="1 2" key="1">
    <citation type="submission" date="2018-08" db="EMBL/GenBank/DDBJ databases">
        <title>Mucilaginibacter sp. MYSH2.</title>
        <authorList>
            <person name="Seo T."/>
        </authorList>
    </citation>
    <scope>NUCLEOTIDE SEQUENCE [LARGE SCALE GENOMIC DNA]</scope>
    <source>
        <strain evidence="1 2">MYSH2</strain>
    </source>
</reference>
<proteinExistence type="predicted"/>
<sequence length="114" mass="13551">MIFTKVKLLIFLVFIKNYFHFCLMTMKSITLEREARAWLKRRNGADEVINIVPAIEEYQAVKTYHLYTAYEVQPEFLGSILFDADNNWIYNGNDLSINEQEQMAAFIINYQERL</sequence>
<evidence type="ECO:0000313" key="1">
    <source>
        <dbReference type="EMBL" id="RFZ91020.1"/>
    </source>
</evidence>
<organism evidence="1 2">
    <name type="scientific">Mucilaginibacter conchicola</name>
    <dbReference type="NCBI Taxonomy" id="2303333"/>
    <lineage>
        <taxon>Bacteria</taxon>
        <taxon>Pseudomonadati</taxon>
        <taxon>Bacteroidota</taxon>
        <taxon>Sphingobacteriia</taxon>
        <taxon>Sphingobacteriales</taxon>
        <taxon>Sphingobacteriaceae</taxon>
        <taxon>Mucilaginibacter</taxon>
    </lineage>
</organism>
<comment type="caution">
    <text evidence="1">The sequence shown here is derived from an EMBL/GenBank/DDBJ whole genome shotgun (WGS) entry which is preliminary data.</text>
</comment>